<dbReference type="AlphaFoldDB" id="A0A4R4VRR6"/>
<feature type="transmembrane region" description="Helical" evidence="7">
    <location>
        <begin position="169"/>
        <end position="193"/>
    </location>
</feature>
<dbReference type="EMBL" id="SMKS01000006">
    <property type="protein sequence ID" value="TDD08668.1"/>
    <property type="molecule type" value="Genomic_DNA"/>
</dbReference>
<organism evidence="9 10">
    <name type="scientific">Saccharopolyspora terrae</name>
    <dbReference type="NCBI Taxonomy" id="2530384"/>
    <lineage>
        <taxon>Bacteria</taxon>
        <taxon>Bacillati</taxon>
        <taxon>Actinomycetota</taxon>
        <taxon>Actinomycetes</taxon>
        <taxon>Pseudonocardiales</taxon>
        <taxon>Pseudonocardiaceae</taxon>
        <taxon>Saccharopolyspora</taxon>
    </lineage>
</organism>
<dbReference type="Pfam" id="PF00083">
    <property type="entry name" value="Sugar_tr"/>
    <property type="match status" value="1"/>
</dbReference>
<feature type="transmembrane region" description="Helical" evidence="7">
    <location>
        <begin position="135"/>
        <end position="157"/>
    </location>
</feature>
<keyword evidence="5 7" id="KW-0472">Membrane</keyword>
<accession>A0A4R4VRR6</accession>
<dbReference type="InterPro" id="IPR020846">
    <property type="entry name" value="MFS_dom"/>
</dbReference>
<dbReference type="SUPFAM" id="SSF103473">
    <property type="entry name" value="MFS general substrate transporter"/>
    <property type="match status" value="1"/>
</dbReference>
<dbReference type="InterPro" id="IPR036259">
    <property type="entry name" value="MFS_trans_sf"/>
</dbReference>
<keyword evidence="2" id="KW-0813">Transport</keyword>
<evidence type="ECO:0000256" key="5">
    <source>
        <dbReference type="ARBA" id="ARBA00023136"/>
    </source>
</evidence>
<evidence type="ECO:0000259" key="8">
    <source>
        <dbReference type="PROSITE" id="PS50850"/>
    </source>
</evidence>
<feature type="domain" description="Major facilitator superfamily (MFS) profile" evidence="8">
    <location>
        <begin position="44"/>
        <end position="425"/>
    </location>
</feature>
<dbReference type="Gene3D" id="1.20.1250.20">
    <property type="entry name" value="MFS general substrate transporter like domains"/>
    <property type="match status" value="1"/>
</dbReference>
<comment type="caution">
    <text evidence="9">The sequence shown here is derived from an EMBL/GenBank/DDBJ whole genome shotgun (WGS) entry which is preliminary data.</text>
</comment>
<dbReference type="CDD" id="cd17325">
    <property type="entry name" value="MFS_MdtG_SLC18_like"/>
    <property type="match status" value="1"/>
</dbReference>
<feature type="transmembrane region" description="Helical" evidence="7">
    <location>
        <begin position="397"/>
        <end position="418"/>
    </location>
</feature>
<feature type="region of interest" description="Disordered" evidence="6">
    <location>
        <begin position="17"/>
        <end position="36"/>
    </location>
</feature>
<dbReference type="GO" id="GO:0022857">
    <property type="term" value="F:transmembrane transporter activity"/>
    <property type="evidence" value="ECO:0007669"/>
    <property type="project" value="InterPro"/>
</dbReference>
<dbReference type="Gene3D" id="1.20.1720.10">
    <property type="entry name" value="Multidrug resistance protein D"/>
    <property type="match status" value="1"/>
</dbReference>
<feature type="transmembrane region" description="Helical" evidence="7">
    <location>
        <begin position="199"/>
        <end position="217"/>
    </location>
</feature>
<keyword evidence="10" id="KW-1185">Reference proteome</keyword>
<dbReference type="PROSITE" id="PS50850">
    <property type="entry name" value="MFS"/>
    <property type="match status" value="1"/>
</dbReference>
<feature type="transmembrane region" description="Helical" evidence="7">
    <location>
        <begin position="283"/>
        <end position="301"/>
    </location>
</feature>
<feature type="transmembrane region" description="Helical" evidence="7">
    <location>
        <begin position="313"/>
        <end position="342"/>
    </location>
</feature>
<feature type="transmembrane region" description="Helical" evidence="7">
    <location>
        <begin position="75"/>
        <end position="97"/>
    </location>
</feature>
<reference evidence="9 10" key="1">
    <citation type="submission" date="2019-03" db="EMBL/GenBank/DDBJ databases">
        <title>Draft genome sequences of novel Actinobacteria.</title>
        <authorList>
            <person name="Sahin N."/>
            <person name="Ay H."/>
            <person name="Saygin H."/>
        </authorList>
    </citation>
    <scope>NUCLEOTIDE SEQUENCE [LARGE SCALE GENOMIC DNA]</scope>
    <source>
        <strain evidence="9 10">16K309</strain>
    </source>
</reference>
<protein>
    <submittedName>
        <fullName evidence="9">MFS transporter</fullName>
    </submittedName>
</protein>
<gene>
    <name evidence="9" type="ORF">E1181_06415</name>
</gene>
<dbReference type="Proteomes" id="UP000295674">
    <property type="component" value="Unassembled WGS sequence"/>
</dbReference>
<evidence type="ECO:0000313" key="9">
    <source>
        <dbReference type="EMBL" id="TDD08668.1"/>
    </source>
</evidence>
<dbReference type="InterPro" id="IPR011701">
    <property type="entry name" value="MFS"/>
</dbReference>
<dbReference type="InterPro" id="IPR005828">
    <property type="entry name" value="MFS_sugar_transport-like"/>
</dbReference>
<evidence type="ECO:0000256" key="3">
    <source>
        <dbReference type="ARBA" id="ARBA00022692"/>
    </source>
</evidence>
<evidence type="ECO:0000256" key="1">
    <source>
        <dbReference type="ARBA" id="ARBA00004651"/>
    </source>
</evidence>
<proteinExistence type="predicted"/>
<keyword evidence="4 7" id="KW-1133">Transmembrane helix</keyword>
<dbReference type="PRINTS" id="PR01035">
    <property type="entry name" value="TCRTETA"/>
</dbReference>
<dbReference type="Pfam" id="PF07690">
    <property type="entry name" value="MFS_1"/>
    <property type="match status" value="1"/>
</dbReference>
<comment type="subcellular location">
    <subcellularLocation>
        <location evidence="1">Cell membrane</location>
        <topology evidence="1">Multi-pass membrane protein</topology>
    </subcellularLocation>
</comment>
<keyword evidence="3 7" id="KW-0812">Transmembrane</keyword>
<evidence type="ECO:0000256" key="6">
    <source>
        <dbReference type="SAM" id="MobiDB-lite"/>
    </source>
</evidence>
<dbReference type="InterPro" id="IPR001958">
    <property type="entry name" value="Tet-R_TetA/multi-R_MdtG-like"/>
</dbReference>
<feature type="compositionally biased region" description="Polar residues" evidence="6">
    <location>
        <begin position="24"/>
        <end position="36"/>
    </location>
</feature>
<name>A0A4R4VRR6_9PSEU</name>
<evidence type="ECO:0000313" key="10">
    <source>
        <dbReference type="Proteomes" id="UP000295674"/>
    </source>
</evidence>
<dbReference type="PANTHER" id="PTHR42718">
    <property type="entry name" value="MAJOR FACILITATOR SUPERFAMILY MULTIDRUG TRANSPORTER MFSC"/>
    <property type="match status" value="1"/>
</dbReference>
<evidence type="ECO:0000256" key="7">
    <source>
        <dbReference type="SAM" id="Phobius"/>
    </source>
</evidence>
<evidence type="ECO:0000256" key="4">
    <source>
        <dbReference type="ARBA" id="ARBA00022989"/>
    </source>
</evidence>
<sequence>MSSPAGGVGCCGSNCPESGRKPVSSGSASEKTTTSQGLSSLPREIWILGAGSFIVAVGMGIVAPALPAFATSFDVGVTAAGFIVSAFAMMRLLFAPLSGRLVSAAGERTIYVIGITIVGISSTACAFADSYWQLLIFRALGGIGSTMFTVAGVGLLIRMSPPHLRGRASGVWATSFLLGNVSGPIVGGVMVGYSLRLPFVTYGIALFVAAFLGWFLLRKSTLAAPLGDDATPSMPLGEAMRMRSYVASLLSNFGNGWAVFGVRIALVPLFVVEALKAPQSMSGIALSVFAIGNAGVLLLSGRMTDRHGRKPMVLIGLVVSGVATASLGFTTSVPVFLAASLIAGMGAGVLNPAQNAAVADIIGGNRRGGTVLATFQQAADLGAILGPLIAGVLADTVSYQAAFLVTGATAALGLLAWVGAPETRPRPESGTEQVRAAA</sequence>
<feature type="transmembrane region" description="Helical" evidence="7">
    <location>
        <begin position="45"/>
        <end position="69"/>
    </location>
</feature>
<evidence type="ECO:0000256" key="2">
    <source>
        <dbReference type="ARBA" id="ARBA00022448"/>
    </source>
</evidence>
<dbReference type="GO" id="GO:0005886">
    <property type="term" value="C:plasma membrane"/>
    <property type="evidence" value="ECO:0007669"/>
    <property type="project" value="UniProtKB-SubCell"/>
</dbReference>
<dbReference type="OrthoDB" id="9793283at2"/>
<dbReference type="PANTHER" id="PTHR42718:SF9">
    <property type="entry name" value="MAJOR FACILITATOR SUPERFAMILY MULTIDRUG TRANSPORTER MFSC"/>
    <property type="match status" value="1"/>
</dbReference>
<feature type="transmembrane region" description="Helical" evidence="7">
    <location>
        <begin position="249"/>
        <end position="271"/>
    </location>
</feature>
<feature type="transmembrane region" description="Helical" evidence="7">
    <location>
        <begin position="109"/>
        <end position="129"/>
    </location>
</feature>